<dbReference type="AlphaFoldDB" id="A0A4Z2H6C8"/>
<protein>
    <submittedName>
        <fullName evidence="1">Uncharacterized protein</fullName>
    </submittedName>
</protein>
<organism evidence="1 2">
    <name type="scientific">Liparis tanakae</name>
    <name type="common">Tanaka's snailfish</name>
    <dbReference type="NCBI Taxonomy" id="230148"/>
    <lineage>
        <taxon>Eukaryota</taxon>
        <taxon>Metazoa</taxon>
        <taxon>Chordata</taxon>
        <taxon>Craniata</taxon>
        <taxon>Vertebrata</taxon>
        <taxon>Euteleostomi</taxon>
        <taxon>Actinopterygii</taxon>
        <taxon>Neopterygii</taxon>
        <taxon>Teleostei</taxon>
        <taxon>Neoteleostei</taxon>
        <taxon>Acanthomorphata</taxon>
        <taxon>Eupercaria</taxon>
        <taxon>Perciformes</taxon>
        <taxon>Cottioidei</taxon>
        <taxon>Cottales</taxon>
        <taxon>Liparidae</taxon>
        <taxon>Liparis</taxon>
    </lineage>
</organism>
<sequence>MRYVTVGTVARRCSLERGAPSDTRIGSRGLDFPECSSLFKRCMTSIGEEASTELRVARLAQPFTFTQGWTGLNLVVGDQRFLAIAHEFIG</sequence>
<comment type="caution">
    <text evidence="1">The sequence shown here is derived from an EMBL/GenBank/DDBJ whole genome shotgun (WGS) entry which is preliminary data.</text>
</comment>
<dbReference type="EMBL" id="SRLO01000320">
    <property type="protein sequence ID" value="TNN61211.1"/>
    <property type="molecule type" value="Genomic_DNA"/>
</dbReference>
<gene>
    <name evidence="1" type="ORF">EYF80_028596</name>
</gene>
<accession>A0A4Z2H6C8</accession>
<name>A0A4Z2H6C8_9TELE</name>
<keyword evidence="2" id="KW-1185">Reference proteome</keyword>
<evidence type="ECO:0000313" key="2">
    <source>
        <dbReference type="Proteomes" id="UP000314294"/>
    </source>
</evidence>
<proteinExistence type="predicted"/>
<reference evidence="1 2" key="1">
    <citation type="submission" date="2019-03" db="EMBL/GenBank/DDBJ databases">
        <title>First draft genome of Liparis tanakae, snailfish: a comprehensive survey of snailfish specific genes.</title>
        <authorList>
            <person name="Kim W."/>
            <person name="Song I."/>
            <person name="Jeong J.-H."/>
            <person name="Kim D."/>
            <person name="Kim S."/>
            <person name="Ryu S."/>
            <person name="Song J.Y."/>
            <person name="Lee S.K."/>
        </authorList>
    </citation>
    <scope>NUCLEOTIDE SEQUENCE [LARGE SCALE GENOMIC DNA]</scope>
    <source>
        <tissue evidence="1">Muscle</tissue>
    </source>
</reference>
<evidence type="ECO:0000313" key="1">
    <source>
        <dbReference type="EMBL" id="TNN61211.1"/>
    </source>
</evidence>
<dbReference type="Proteomes" id="UP000314294">
    <property type="component" value="Unassembled WGS sequence"/>
</dbReference>